<dbReference type="Proteomes" id="UP000041254">
    <property type="component" value="Unassembled WGS sequence"/>
</dbReference>
<dbReference type="PhylomeDB" id="A0A0G4GSU3"/>
<gene>
    <name evidence="2" type="ORF">Vbra_18656</name>
</gene>
<dbReference type="EMBL" id="CDMY01000791">
    <property type="protein sequence ID" value="CEM33763.1"/>
    <property type="molecule type" value="Genomic_DNA"/>
</dbReference>
<protein>
    <submittedName>
        <fullName evidence="2">Uncharacterized protein</fullName>
    </submittedName>
</protein>
<reference evidence="2 3" key="1">
    <citation type="submission" date="2014-11" db="EMBL/GenBank/DDBJ databases">
        <authorList>
            <person name="Zhu J."/>
            <person name="Qi W."/>
            <person name="Song R."/>
        </authorList>
    </citation>
    <scope>NUCLEOTIDE SEQUENCE [LARGE SCALE GENOMIC DNA]</scope>
</reference>
<name>A0A0G4GSU3_VITBC</name>
<feature type="region of interest" description="Disordered" evidence="1">
    <location>
        <begin position="336"/>
        <end position="365"/>
    </location>
</feature>
<dbReference type="AlphaFoldDB" id="A0A0G4GSU3"/>
<organism evidence="2 3">
    <name type="scientific">Vitrella brassicaformis (strain CCMP3155)</name>
    <dbReference type="NCBI Taxonomy" id="1169540"/>
    <lineage>
        <taxon>Eukaryota</taxon>
        <taxon>Sar</taxon>
        <taxon>Alveolata</taxon>
        <taxon>Colpodellida</taxon>
        <taxon>Vitrellaceae</taxon>
        <taxon>Vitrella</taxon>
    </lineage>
</organism>
<evidence type="ECO:0000313" key="2">
    <source>
        <dbReference type="EMBL" id="CEM33763.1"/>
    </source>
</evidence>
<evidence type="ECO:0000313" key="3">
    <source>
        <dbReference type="Proteomes" id="UP000041254"/>
    </source>
</evidence>
<sequence length="468" mass="50947">MLNRDAMSVAAEALCVALEALCVALEDELDDELASSRHRWRSGSGCAAPSKPAVTEQPRRSQATWSGGGEGSCQRRVFRLIRLLYVLDMDGDWAGSAELIRLASHYRRIEGPLPMQLTAADVQHAGRKARVDRRPASMRQYFPLGHRLGTGMTLTRGGRGRDKLGDGILVVHTRETVPDAYKDGFDDDDPVCGITHFNPYLHRGFLNLATNRMIQTTSRQTVHCVTSVEYLQCHSPAAYALLAQQGQLWGHRTIIDDRLNSRTVILCGDKPGDNFAAHIRIKIDTILSASIALYSIEERHGNRSGVAGSPLAAGVARRVMGGDAWVILPGCPSPSGGGDGDSDVAAVSHRCHPSSSPIENAPRAPSLGEDKELAEAMDMLESAISHADSLSDSGYPKEQLMDIAVMVCVIDALEKAYCILTANIPRFDFEKRNTPAQKKLMAPLVSISTLSKRRTHGSRRHPCSRPSV</sequence>
<evidence type="ECO:0000256" key="1">
    <source>
        <dbReference type="SAM" id="MobiDB-lite"/>
    </source>
</evidence>
<accession>A0A0G4GSU3</accession>
<dbReference type="VEuPathDB" id="CryptoDB:Vbra_18656"/>
<proteinExistence type="predicted"/>
<keyword evidence="3" id="KW-1185">Reference proteome</keyword>
<dbReference type="InParanoid" id="A0A0G4GSU3"/>
<feature type="region of interest" description="Disordered" evidence="1">
    <location>
        <begin position="40"/>
        <end position="69"/>
    </location>
</feature>